<protein>
    <submittedName>
        <fullName evidence="4">Insulinase family protein</fullName>
    </submittedName>
</protein>
<accession>A0A6I6HDM7</accession>
<sequence>MNKLSRTFAPLLLLLACAAPQAQAQAQAQAQPQPLELQSLKVAAPAPARLQLAIKSWQTPQGSKVLFVQRRQLPMFDLQVDFAAGSARDDGAAGLAQLTVGMLDEGTQQHDAMQIAEGFDEIGAQFSKAVVHDSATVKLRSLSDEQQRTKAVGLLSEVLGQPQFAEDKLQQIKDQLNGLVAQRQNYATYKASDRLYEHVFANHPYATNSYGAEQTINALTVTDLRAFHQRAFSAGNAVITLVGDLSLEQARAIAAQVSAALPAGPALPPLPVAASFEPEIYHLEHPGSQALLLFAIPGISVQHPDAPALTLANLILGGPGGTSRLFDELRTRRGLTYGAGSKLRQHPVNGLWTFTTQVQGKYRDAAMTLLEQLLEDYAEQGPSQKEFDDAKQKLRGSYLLESVSNRQISGILSTIGFNQLPLDNRQTFLDQVQALTLDQLKVVLKNHLKLDKLVQISVGPSVEQHDLPAFAPANG</sequence>
<dbReference type="InterPro" id="IPR007863">
    <property type="entry name" value="Peptidase_M16_C"/>
</dbReference>
<dbReference type="Pfam" id="PF05193">
    <property type="entry name" value="Peptidase_M16_C"/>
    <property type="match status" value="1"/>
</dbReference>
<dbReference type="InterPro" id="IPR011765">
    <property type="entry name" value="Pept_M16_N"/>
</dbReference>
<dbReference type="PROSITE" id="PS51257">
    <property type="entry name" value="PROKAR_LIPOPROTEIN"/>
    <property type="match status" value="1"/>
</dbReference>
<keyword evidence="1" id="KW-0732">Signal</keyword>
<name>A0A6I6HDM7_9PSED</name>
<evidence type="ECO:0000259" key="3">
    <source>
        <dbReference type="Pfam" id="PF05193"/>
    </source>
</evidence>
<dbReference type="EMBL" id="CP046621">
    <property type="protein sequence ID" value="QGW79788.1"/>
    <property type="molecule type" value="Genomic_DNA"/>
</dbReference>
<dbReference type="Pfam" id="PF00675">
    <property type="entry name" value="Peptidase_M16"/>
    <property type="match status" value="1"/>
</dbReference>
<dbReference type="Gene3D" id="3.30.830.10">
    <property type="entry name" value="Metalloenzyme, LuxS/M16 peptidase-like"/>
    <property type="match status" value="2"/>
</dbReference>
<dbReference type="PANTHER" id="PTHR11851:SF224">
    <property type="entry name" value="PROCESSING PROTEASE"/>
    <property type="match status" value="1"/>
</dbReference>
<dbReference type="GO" id="GO:0046872">
    <property type="term" value="F:metal ion binding"/>
    <property type="evidence" value="ECO:0007669"/>
    <property type="project" value="InterPro"/>
</dbReference>
<proteinExistence type="predicted"/>
<dbReference type="AlphaFoldDB" id="A0A6I6HDM7"/>
<evidence type="ECO:0000313" key="4">
    <source>
        <dbReference type="EMBL" id="QGW79788.1"/>
    </source>
</evidence>
<evidence type="ECO:0000313" key="5">
    <source>
        <dbReference type="Proteomes" id="UP000426235"/>
    </source>
</evidence>
<feature type="chain" id="PRO_5026146981" evidence="1">
    <location>
        <begin position="25"/>
        <end position="475"/>
    </location>
</feature>
<feature type="signal peptide" evidence="1">
    <location>
        <begin position="1"/>
        <end position="24"/>
    </location>
</feature>
<dbReference type="PANTHER" id="PTHR11851">
    <property type="entry name" value="METALLOPROTEASE"/>
    <property type="match status" value="1"/>
</dbReference>
<dbReference type="InterPro" id="IPR050361">
    <property type="entry name" value="MPP/UQCRC_Complex"/>
</dbReference>
<keyword evidence="5" id="KW-1185">Reference proteome</keyword>
<organism evidence="4 5">
    <name type="scientific">Pseudomonas alkylphenolica</name>
    <dbReference type="NCBI Taxonomy" id="237609"/>
    <lineage>
        <taxon>Bacteria</taxon>
        <taxon>Pseudomonadati</taxon>
        <taxon>Pseudomonadota</taxon>
        <taxon>Gammaproteobacteria</taxon>
        <taxon>Pseudomonadales</taxon>
        <taxon>Pseudomonadaceae</taxon>
        <taxon>Pseudomonas</taxon>
    </lineage>
</organism>
<dbReference type="InterPro" id="IPR011249">
    <property type="entry name" value="Metalloenz_LuxS/M16"/>
</dbReference>
<dbReference type="SUPFAM" id="SSF63411">
    <property type="entry name" value="LuxS/MPP-like metallohydrolase"/>
    <property type="match status" value="2"/>
</dbReference>
<dbReference type="Proteomes" id="UP000426235">
    <property type="component" value="Chromosome"/>
</dbReference>
<feature type="domain" description="Peptidase M16 N-terminal" evidence="2">
    <location>
        <begin position="78"/>
        <end position="207"/>
    </location>
</feature>
<gene>
    <name evidence="4" type="ORF">GPJ81_24790</name>
</gene>
<dbReference type="RefSeq" id="WP_157194581.1">
    <property type="nucleotide sequence ID" value="NZ_CP046621.1"/>
</dbReference>
<feature type="domain" description="Peptidase M16 C-terminal" evidence="3">
    <location>
        <begin position="219"/>
        <end position="394"/>
    </location>
</feature>
<evidence type="ECO:0000259" key="2">
    <source>
        <dbReference type="Pfam" id="PF00675"/>
    </source>
</evidence>
<evidence type="ECO:0000256" key="1">
    <source>
        <dbReference type="SAM" id="SignalP"/>
    </source>
</evidence>
<reference evidence="4" key="1">
    <citation type="submission" date="2019-12" db="EMBL/GenBank/DDBJ databases">
        <title>Hybrid Genome Assemblies of two High G+C Isolates from Undergraduate Microbiology Courses.</title>
        <authorList>
            <person name="Ne Ville C.J."/>
            <person name="Enright D."/>
            <person name="Hernandez I."/>
            <person name="Dodsworth J."/>
            <person name="Orwin P.M."/>
        </authorList>
    </citation>
    <scope>NUCLEOTIDE SEQUENCE [LARGE SCALE GENOMIC DNA]</scope>
    <source>
        <strain evidence="4">Neo</strain>
    </source>
</reference>